<evidence type="ECO:0008006" key="4">
    <source>
        <dbReference type="Google" id="ProtNLM"/>
    </source>
</evidence>
<name>A0A656D7Y3_KRYT1</name>
<sequence>MKKLFLLLLAPALLFSQNLNLRLTTTAYMWQRYETPEVRSEHLRAFQLAQITLSKGNLSLHSFVNISNDFREKQTGDPRFRFYNFYLNWRNIFNRFNLKLGRFAVYSGVGVGTIDGAYVNAKISKFLNANVYGGFLMPQDQKFALNDEPKNNFMFGGQLKFSKGSLNASLSYFNQHRKPKAYEALRADSLGDVFVQEINFTSSQYQIVSGDLNYELSIFEFYSRLDYDINKVKFSRGEVSIGINLIERLKLSVSYDYRDPRIPVNSIFSVFNYGATKEVEAGVHYRISSLLRVYAGFSNVRYVDNKAQRIVLGFDVGYASVNFAKRLGYAGELDGVSAQVYYPMFNNRFIPNASLTFSSYKLWEGGERHKDLVIALGGSVKPSKSISFDVQSQYIQNRVYKSDFRVFFKFNYWLFTNLGLVPGEVIR</sequence>
<keyword evidence="3" id="KW-1185">Reference proteome</keyword>
<dbReference type="OrthoDB" id="9779206at2"/>
<evidence type="ECO:0000256" key="1">
    <source>
        <dbReference type="SAM" id="SignalP"/>
    </source>
</evidence>
<reference evidence="2 3" key="1">
    <citation type="submission" date="2015-11" db="EMBL/GenBank/DDBJ databases">
        <authorList>
            <person name="Varghese N."/>
        </authorList>
    </citation>
    <scope>NUCLEOTIDE SEQUENCE [LARGE SCALE GENOMIC DNA]</scope>
    <source>
        <strain evidence="2 3">JGI-24</strain>
    </source>
</reference>
<dbReference type="Proteomes" id="UP000243065">
    <property type="component" value="Unassembled WGS sequence"/>
</dbReference>
<proteinExistence type="predicted"/>
<dbReference type="RefSeq" id="WP_072150427.1">
    <property type="nucleotide sequence ID" value="NZ_CZVU01000042.1"/>
</dbReference>
<organism evidence="2 3">
    <name type="scientific">Kryptobacter tengchongensis</name>
    <dbReference type="NCBI Taxonomy" id="1643429"/>
    <lineage>
        <taxon>Bacteria</taxon>
        <taxon>Pseudomonadati</taxon>
        <taxon>Candidatus Kryptoniota</taxon>
        <taxon>Candidatus Kryptobacter</taxon>
    </lineage>
</organism>
<dbReference type="AlphaFoldDB" id="A0A656D7Y3"/>
<keyword evidence="1" id="KW-0732">Signal</keyword>
<accession>A0A656D7Y3</accession>
<evidence type="ECO:0000313" key="3">
    <source>
        <dbReference type="Proteomes" id="UP000243065"/>
    </source>
</evidence>
<protein>
    <recommendedName>
        <fullName evidence="4">DUF5723 domain-containing protein</fullName>
    </recommendedName>
</protein>
<feature type="signal peptide" evidence="1">
    <location>
        <begin position="1"/>
        <end position="21"/>
    </location>
</feature>
<dbReference type="SUPFAM" id="SSF56935">
    <property type="entry name" value="Porins"/>
    <property type="match status" value="1"/>
</dbReference>
<gene>
    <name evidence="2" type="ORF">JGI24_01030</name>
</gene>
<evidence type="ECO:0000313" key="2">
    <source>
        <dbReference type="EMBL" id="CUT01931.1"/>
    </source>
</evidence>
<feature type="chain" id="PRO_5025026493" description="DUF5723 domain-containing protein" evidence="1">
    <location>
        <begin position="22"/>
        <end position="427"/>
    </location>
</feature>
<dbReference type="EMBL" id="CZVU01000042">
    <property type="protein sequence ID" value="CUT01931.1"/>
    <property type="molecule type" value="Genomic_DNA"/>
</dbReference>